<feature type="domain" description="HTH lacI-type" evidence="4">
    <location>
        <begin position="40"/>
        <end position="95"/>
    </location>
</feature>
<dbReference type="GO" id="GO:0003700">
    <property type="term" value="F:DNA-binding transcription factor activity"/>
    <property type="evidence" value="ECO:0007669"/>
    <property type="project" value="TreeGrafter"/>
</dbReference>
<dbReference type="AlphaFoldDB" id="A0A4Q2R6V7"/>
<dbReference type="CDD" id="cd06267">
    <property type="entry name" value="PBP1_LacI_sugar_binding-like"/>
    <property type="match status" value="1"/>
</dbReference>
<dbReference type="Pfam" id="PF13377">
    <property type="entry name" value="Peripla_BP_3"/>
    <property type="match status" value="1"/>
</dbReference>
<dbReference type="GO" id="GO:0000976">
    <property type="term" value="F:transcription cis-regulatory region binding"/>
    <property type="evidence" value="ECO:0007669"/>
    <property type="project" value="TreeGrafter"/>
</dbReference>
<dbReference type="EMBL" id="QYBC01000021">
    <property type="protein sequence ID" value="RYB02305.1"/>
    <property type="molecule type" value="Genomic_DNA"/>
</dbReference>
<protein>
    <submittedName>
        <fullName evidence="5">LacI family transcriptional regulator</fullName>
    </submittedName>
</protein>
<dbReference type="PROSITE" id="PS50932">
    <property type="entry name" value="HTH_LACI_2"/>
    <property type="match status" value="1"/>
</dbReference>
<name>A0A4Q2R6V7_9HYPH</name>
<dbReference type="Gene3D" id="1.10.260.40">
    <property type="entry name" value="lambda repressor-like DNA-binding domains"/>
    <property type="match status" value="1"/>
</dbReference>
<sequence>MPIGSCDLWLMRSALGHGGIEVVRPRGVMRQRGMTIRTRATRLDVARLAGVSSAVVSYVVNNGPKPVAATTRHRVLEAIRALDYYPDEAARRLRGVGGSTIGYLVPDIRNPFFADMTAAFNRALRLRGYHLLLADLGDDDAQERSYLELFRTKRVDGVIAWQTASVNDLVDFLTSSAIPFVLVAARHPGASSIMIDEEAAANLAVGHLKALGHRRIAYVGPRDVTHHPQSRRPFVERALRQAGLPVNGEWFVDMAALDDAPTAARRLATAPGRPTAAIVHNDAFAIRIVSNLIELGSAVPGDLSIVGYDDLEASRYTRVPLTSIGYSKSDIGRLAIDLLLRRGEGATTREELTLPVALVVRASSARAG</sequence>
<reference evidence="5 6" key="2">
    <citation type="submission" date="2019-02" db="EMBL/GenBank/DDBJ databases">
        <title>'Lichenibacterium ramalinii' gen. nov. sp. nov., 'Lichenibacterium minor' gen. nov. sp. nov.</title>
        <authorList>
            <person name="Pankratov T."/>
        </authorList>
    </citation>
    <scope>NUCLEOTIDE SEQUENCE [LARGE SCALE GENOMIC DNA]</scope>
    <source>
        <strain evidence="5 6">RmlP001</strain>
    </source>
</reference>
<accession>A0A4Q2R6V7</accession>
<reference evidence="5 6" key="1">
    <citation type="submission" date="2018-09" db="EMBL/GenBank/DDBJ databases">
        <authorList>
            <person name="Grouzdev D.S."/>
            <person name="Krutkina M.S."/>
        </authorList>
    </citation>
    <scope>NUCLEOTIDE SEQUENCE [LARGE SCALE GENOMIC DNA]</scope>
    <source>
        <strain evidence="5 6">RmlP001</strain>
    </source>
</reference>
<dbReference type="SUPFAM" id="SSF53822">
    <property type="entry name" value="Periplasmic binding protein-like I"/>
    <property type="match status" value="1"/>
</dbReference>
<dbReference type="PANTHER" id="PTHR30146">
    <property type="entry name" value="LACI-RELATED TRANSCRIPTIONAL REPRESSOR"/>
    <property type="match status" value="1"/>
</dbReference>
<keyword evidence="3" id="KW-0804">Transcription</keyword>
<comment type="caution">
    <text evidence="5">The sequence shown here is derived from an EMBL/GenBank/DDBJ whole genome shotgun (WGS) entry which is preliminary data.</text>
</comment>
<evidence type="ECO:0000256" key="3">
    <source>
        <dbReference type="ARBA" id="ARBA00023163"/>
    </source>
</evidence>
<dbReference type="Pfam" id="PF00356">
    <property type="entry name" value="LacI"/>
    <property type="match status" value="1"/>
</dbReference>
<proteinExistence type="predicted"/>
<dbReference type="CDD" id="cd01392">
    <property type="entry name" value="HTH_LacI"/>
    <property type="match status" value="1"/>
</dbReference>
<dbReference type="Gene3D" id="3.40.50.2300">
    <property type="match status" value="2"/>
</dbReference>
<dbReference type="InterPro" id="IPR000843">
    <property type="entry name" value="HTH_LacI"/>
</dbReference>
<evidence type="ECO:0000256" key="1">
    <source>
        <dbReference type="ARBA" id="ARBA00023015"/>
    </source>
</evidence>
<dbReference type="InterPro" id="IPR028082">
    <property type="entry name" value="Peripla_BP_I"/>
</dbReference>
<dbReference type="InterPro" id="IPR010982">
    <property type="entry name" value="Lambda_DNA-bd_dom_sf"/>
</dbReference>
<gene>
    <name evidence="5" type="ORF">D3272_21745</name>
</gene>
<dbReference type="Proteomes" id="UP000289411">
    <property type="component" value="Unassembled WGS sequence"/>
</dbReference>
<dbReference type="SMART" id="SM00354">
    <property type="entry name" value="HTH_LACI"/>
    <property type="match status" value="1"/>
</dbReference>
<keyword evidence="1" id="KW-0805">Transcription regulation</keyword>
<evidence type="ECO:0000313" key="6">
    <source>
        <dbReference type="Proteomes" id="UP000289411"/>
    </source>
</evidence>
<keyword evidence="2" id="KW-0238">DNA-binding</keyword>
<keyword evidence="6" id="KW-1185">Reference proteome</keyword>
<dbReference type="SUPFAM" id="SSF47413">
    <property type="entry name" value="lambda repressor-like DNA-binding domains"/>
    <property type="match status" value="1"/>
</dbReference>
<organism evidence="5 6">
    <name type="scientific">Lichenibacterium ramalinae</name>
    <dbReference type="NCBI Taxonomy" id="2316527"/>
    <lineage>
        <taxon>Bacteria</taxon>
        <taxon>Pseudomonadati</taxon>
        <taxon>Pseudomonadota</taxon>
        <taxon>Alphaproteobacteria</taxon>
        <taxon>Hyphomicrobiales</taxon>
        <taxon>Lichenihabitantaceae</taxon>
        <taxon>Lichenibacterium</taxon>
    </lineage>
</organism>
<dbReference type="InterPro" id="IPR046335">
    <property type="entry name" value="LacI/GalR-like_sensor"/>
</dbReference>
<evidence type="ECO:0000259" key="4">
    <source>
        <dbReference type="PROSITE" id="PS50932"/>
    </source>
</evidence>
<evidence type="ECO:0000313" key="5">
    <source>
        <dbReference type="EMBL" id="RYB02305.1"/>
    </source>
</evidence>
<dbReference type="PANTHER" id="PTHR30146:SF109">
    <property type="entry name" value="HTH-TYPE TRANSCRIPTIONAL REGULATOR GALS"/>
    <property type="match status" value="1"/>
</dbReference>
<evidence type="ECO:0000256" key="2">
    <source>
        <dbReference type="ARBA" id="ARBA00023125"/>
    </source>
</evidence>